<evidence type="ECO:0000256" key="3">
    <source>
        <dbReference type="ARBA" id="ARBA00023163"/>
    </source>
</evidence>
<feature type="domain" description="HTH lacI-type" evidence="4">
    <location>
        <begin position="7"/>
        <end position="61"/>
    </location>
</feature>
<dbReference type="HOGENOM" id="CLU_037628_6_1_11"/>
<keyword evidence="1" id="KW-0805">Transcription regulation</keyword>
<dbReference type="KEGG" id="bfa:Bfae_04940"/>
<keyword evidence="6" id="KW-1185">Reference proteome</keyword>
<evidence type="ECO:0000313" key="6">
    <source>
        <dbReference type="Proteomes" id="UP000001919"/>
    </source>
</evidence>
<dbReference type="SMART" id="SM00354">
    <property type="entry name" value="HTH_LACI"/>
    <property type="match status" value="1"/>
</dbReference>
<dbReference type="InterPro" id="IPR046335">
    <property type="entry name" value="LacI/GalR-like_sensor"/>
</dbReference>
<proteinExistence type="predicted"/>
<dbReference type="Proteomes" id="UP000001919">
    <property type="component" value="Chromosome"/>
</dbReference>
<dbReference type="EMBL" id="CP001643">
    <property type="protein sequence ID" value="ACU84363.1"/>
    <property type="molecule type" value="Genomic_DNA"/>
</dbReference>
<dbReference type="CDD" id="cd01392">
    <property type="entry name" value="HTH_LacI"/>
    <property type="match status" value="1"/>
</dbReference>
<keyword evidence="3" id="KW-0804">Transcription</keyword>
<dbReference type="eggNOG" id="COG1609">
    <property type="taxonomic scope" value="Bacteria"/>
</dbReference>
<dbReference type="Gene3D" id="3.40.50.2300">
    <property type="match status" value="2"/>
</dbReference>
<dbReference type="PANTHER" id="PTHR30146:SF155">
    <property type="entry name" value="ALANINE RACEMASE"/>
    <property type="match status" value="1"/>
</dbReference>
<reference evidence="5 6" key="1">
    <citation type="journal article" date="2009" name="Stand. Genomic Sci.">
        <title>Complete genome sequence of Brachybacterium faecium type strain (Schefferle 6-10).</title>
        <authorList>
            <person name="Lapidus A."/>
            <person name="Pukall R."/>
            <person name="Labuttii K."/>
            <person name="Copeland A."/>
            <person name="Del Rio T.G."/>
            <person name="Nolan M."/>
            <person name="Chen F."/>
            <person name="Lucas S."/>
            <person name="Tice H."/>
            <person name="Cheng J.F."/>
            <person name="Bruce D."/>
            <person name="Goodwin L."/>
            <person name="Pitluck S."/>
            <person name="Rohde M."/>
            <person name="Goker M."/>
            <person name="Pati A."/>
            <person name="Ivanova N."/>
            <person name="Mavrommatis K."/>
            <person name="Chen A."/>
            <person name="Palaniappan K."/>
            <person name="D'haeseleer P."/>
            <person name="Chain P."/>
            <person name="Bristow J."/>
            <person name="Eisen J.A."/>
            <person name="Markowitz V."/>
            <person name="Hugenholtz P."/>
            <person name="Kyrpides N.C."/>
            <person name="Klenk H.P."/>
        </authorList>
    </citation>
    <scope>NUCLEOTIDE SEQUENCE [LARGE SCALE GENOMIC DNA]</scope>
    <source>
        <strain evidence="6">ATCC 43885 / DSM 4810 / JCM 11609 / LMG 19847 / NBRC 14762 / NCIMB 9860 / 6-10</strain>
    </source>
</reference>
<dbReference type="GO" id="GO:0003700">
    <property type="term" value="F:DNA-binding transcription factor activity"/>
    <property type="evidence" value="ECO:0007669"/>
    <property type="project" value="TreeGrafter"/>
</dbReference>
<dbReference type="InterPro" id="IPR000843">
    <property type="entry name" value="HTH_LacI"/>
</dbReference>
<dbReference type="AlphaFoldDB" id="C7MHF4"/>
<sequence>MSSSRRATIGDVARRAGVSKATVSLAYSGKRPVSEATRQRIFEAAEDLEWTASESARALAMSRTATIGLVLARSPEVISTDPFFPRFIAGCESVLAEAGMGLLLSVVATEEDETAIYRRYATGRVDGVILLDVQTGDRRPALMRELGLPAVLLAPSPAAAGLDDAGFDNVGDKSEDEVETTAFPVVLAENAPAIRDLVSLLVEAGHRRIAHVSGPLRYVHATERRNAFEAAMLEHGLDPSLVVDGDFTAASGRSRTLELLDREPRPTAIVYANDVMAIAGLSLARSRGLLIPEQLSLTGFDDSDLAAHLSPGLSSVSTRADEVGATTARTLLATLAGVAVPITRVDGPTVIARGSIGPPSDLD</sequence>
<dbReference type="InterPro" id="IPR010982">
    <property type="entry name" value="Lambda_DNA-bd_dom_sf"/>
</dbReference>
<dbReference type="CDD" id="cd06267">
    <property type="entry name" value="PBP1_LacI_sugar_binding-like"/>
    <property type="match status" value="1"/>
</dbReference>
<dbReference type="PANTHER" id="PTHR30146">
    <property type="entry name" value="LACI-RELATED TRANSCRIPTIONAL REPRESSOR"/>
    <property type="match status" value="1"/>
</dbReference>
<dbReference type="GO" id="GO:0000976">
    <property type="term" value="F:transcription cis-regulatory region binding"/>
    <property type="evidence" value="ECO:0007669"/>
    <property type="project" value="TreeGrafter"/>
</dbReference>
<evidence type="ECO:0000256" key="1">
    <source>
        <dbReference type="ARBA" id="ARBA00023015"/>
    </source>
</evidence>
<organism evidence="5 6">
    <name type="scientific">Brachybacterium faecium (strain ATCC 43885 / DSM 4810 / JCM 11609 / LMG 19847 / NBRC 14762 / NCIMB 9860 / 6-10)</name>
    <dbReference type="NCBI Taxonomy" id="446465"/>
    <lineage>
        <taxon>Bacteria</taxon>
        <taxon>Bacillati</taxon>
        <taxon>Actinomycetota</taxon>
        <taxon>Actinomycetes</taxon>
        <taxon>Micrococcales</taxon>
        <taxon>Dermabacteraceae</taxon>
        <taxon>Brachybacterium</taxon>
    </lineage>
</organism>
<dbReference type="Pfam" id="PF00356">
    <property type="entry name" value="LacI"/>
    <property type="match status" value="1"/>
</dbReference>
<dbReference type="Pfam" id="PF13377">
    <property type="entry name" value="Peripla_BP_3"/>
    <property type="match status" value="1"/>
</dbReference>
<name>C7MHF4_BRAFD</name>
<keyword evidence="2" id="KW-0238">DNA-binding</keyword>
<dbReference type="STRING" id="446465.Bfae_04940"/>
<protein>
    <submittedName>
        <fullName evidence="5">Transcriptional regulator</fullName>
    </submittedName>
</protein>
<dbReference type="SUPFAM" id="SSF47413">
    <property type="entry name" value="lambda repressor-like DNA-binding domains"/>
    <property type="match status" value="1"/>
</dbReference>
<dbReference type="OrthoDB" id="1938857at2"/>
<dbReference type="InterPro" id="IPR028082">
    <property type="entry name" value="Peripla_BP_I"/>
</dbReference>
<gene>
    <name evidence="5" type="ordered locus">Bfae_04940</name>
</gene>
<evidence type="ECO:0000259" key="4">
    <source>
        <dbReference type="PROSITE" id="PS50932"/>
    </source>
</evidence>
<dbReference type="PROSITE" id="PS50932">
    <property type="entry name" value="HTH_LACI_2"/>
    <property type="match status" value="1"/>
</dbReference>
<accession>C7MHF4</accession>
<evidence type="ECO:0000313" key="5">
    <source>
        <dbReference type="EMBL" id="ACU84363.1"/>
    </source>
</evidence>
<dbReference type="SUPFAM" id="SSF53822">
    <property type="entry name" value="Periplasmic binding protein-like I"/>
    <property type="match status" value="1"/>
</dbReference>
<evidence type="ECO:0000256" key="2">
    <source>
        <dbReference type="ARBA" id="ARBA00023125"/>
    </source>
</evidence>
<dbReference type="Gene3D" id="1.10.260.40">
    <property type="entry name" value="lambda repressor-like DNA-binding domains"/>
    <property type="match status" value="1"/>
</dbReference>